<organism evidence="1 2">
    <name type="scientific">Candidatus Phytoplasma phoenicium</name>
    <dbReference type="NCBI Taxonomy" id="198422"/>
    <lineage>
        <taxon>Bacteria</taxon>
        <taxon>Bacillati</taxon>
        <taxon>Mycoplasmatota</taxon>
        <taxon>Mollicutes</taxon>
        <taxon>Acholeplasmatales</taxon>
        <taxon>Acholeplasmataceae</taxon>
        <taxon>Candidatus Phytoplasma</taxon>
        <taxon>16SrIX (Pigeon pea witches'-broom group)</taxon>
    </lineage>
</organism>
<name>A0A2S8NV95_9MOLU</name>
<gene>
    <name evidence="1" type="ORF">C6B37_00405</name>
</gene>
<dbReference type="Gene3D" id="3.40.50.300">
    <property type="entry name" value="P-loop containing nucleotide triphosphate hydrolases"/>
    <property type="match status" value="1"/>
</dbReference>
<proteinExistence type="predicted"/>
<keyword evidence="2" id="KW-1185">Reference proteome</keyword>
<protein>
    <recommendedName>
        <fullName evidence="3">DNA polymerase III subunit delta</fullName>
    </recommendedName>
</protein>
<dbReference type="EMBL" id="PUUG01000005">
    <property type="protein sequence ID" value="PQP79910.1"/>
    <property type="molecule type" value="Genomic_DNA"/>
</dbReference>
<reference evidence="1 2" key="1">
    <citation type="submission" date="2018-02" db="EMBL/GenBank/DDBJ databases">
        <title>Metagenomics reveals mixed infection of spiroplasma and phytoplasma in chicory.</title>
        <authorList>
            <person name="Polano C."/>
            <person name="Moruzzi S."/>
            <person name="Ermacora P."/>
            <person name="Ferrini F."/>
            <person name="Martini M."/>
            <person name="Firrao G."/>
        </authorList>
    </citation>
    <scope>NUCLEOTIDE SEQUENCE [LARGE SCALE GENOMIC DNA]</scope>
    <source>
        <strain evidence="1 2">ChiP</strain>
    </source>
</reference>
<dbReference type="SUPFAM" id="SSF52540">
    <property type="entry name" value="P-loop containing nucleoside triphosphate hydrolases"/>
    <property type="match status" value="1"/>
</dbReference>
<evidence type="ECO:0000313" key="2">
    <source>
        <dbReference type="Proteomes" id="UP000238672"/>
    </source>
</evidence>
<comment type="caution">
    <text evidence="1">The sequence shown here is derived from an EMBL/GenBank/DDBJ whole genome shotgun (WGS) entry which is preliminary data.</text>
</comment>
<evidence type="ECO:0000313" key="1">
    <source>
        <dbReference type="EMBL" id="PQP79910.1"/>
    </source>
</evidence>
<sequence length="316" mass="37329">MTTAKNLLATFQQIMQNQKLSHIYLIEGGDDFTQKKFLYDLAELFFKNNVITSCSKKIIQINNCPNFYYLSSHNDLITKEQILAMKQHFYYTSLLNAKKMYAIYKAEYISEKAANILLNFLENPVNNNILGILFTNNARLLLPTILSRVQIFNLISTNSSVLTKDTKQIVDPLDQLFFNLLKKQYNNLSTDILSTSYYISLKQFFLAFCQWEHVSFEVAMELWIQNKDFMNHKTFIDDFVTFLLVFCLDLYKYRYQSWDLVFPIDLFAKTWLIKLSEHHFQFLLNLLSKIEKQKSVITMPFCFMGFLIEMVHAFKC</sequence>
<dbReference type="Proteomes" id="UP000238672">
    <property type="component" value="Unassembled WGS sequence"/>
</dbReference>
<accession>A0A2S8NV95</accession>
<dbReference type="InterPro" id="IPR027417">
    <property type="entry name" value="P-loop_NTPase"/>
</dbReference>
<dbReference type="Pfam" id="PF13177">
    <property type="entry name" value="DNA_pol3_delta2"/>
    <property type="match status" value="1"/>
</dbReference>
<evidence type="ECO:0008006" key="3">
    <source>
        <dbReference type="Google" id="ProtNLM"/>
    </source>
</evidence>
<dbReference type="AlphaFoldDB" id="A0A2S8NV95"/>